<dbReference type="Gene3D" id="1.10.3210.10">
    <property type="entry name" value="Hypothetical protein af1432"/>
    <property type="match status" value="1"/>
</dbReference>
<dbReference type="PANTHER" id="PTHR40202:SF1">
    <property type="entry name" value="HD DOMAIN-CONTAINING PROTEIN"/>
    <property type="match status" value="1"/>
</dbReference>
<dbReference type="InterPro" id="IPR006674">
    <property type="entry name" value="HD_domain"/>
</dbReference>
<dbReference type="Pfam" id="PF01966">
    <property type="entry name" value="HD"/>
    <property type="match status" value="1"/>
</dbReference>
<sequence>MNQKVDTSLAECLENAKTAADKVSLLFQYMDQHGQSFYDESVTQLQHGLQAAFLARTNGATDEQVTAALLHDIGHFLMDEHDAQGDFLQEDWCHETVGADLLEPFFPTVIIESIRQHVPAKRYLCAVDPRYHDGLSQASKRSLDLQGGKFTPEEVAEFEKNPHHETVVLVRRWDDGAKIKDLEVPGLEAYQETVESCVLQGNGK</sequence>
<comment type="caution">
    <text evidence="2">The sequence shown here is derived from an EMBL/GenBank/DDBJ whole genome shotgun (WGS) entry which is preliminary data.</text>
</comment>
<dbReference type="AlphaFoldDB" id="A0A0J1B865"/>
<feature type="domain" description="HD" evidence="1">
    <location>
        <begin position="49"/>
        <end position="119"/>
    </location>
</feature>
<dbReference type="EMBL" id="LECT01000044">
    <property type="protein sequence ID" value="KLU02651.1"/>
    <property type="molecule type" value="Genomic_DNA"/>
</dbReference>
<accession>A0A0J1B865</accession>
<dbReference type="OrthoDB" id="823268at2"/>
<evidence type="ECO:0000313" key="3">
    <source>
        <dbReference type="Proteomes" id="UP000036367"/>
    </source>
</evidence>
<gene>
    <name evidence="2" type="ORF">RISK_005717</name>
</gene>
<dbReference type="PANTHER" id="PTHR40202">
    <property type="match status" value="1"/>
</dbReference>
<reference evidence="2" key="1">
    <citation type="submission" date="2015-05" db="EMBL/GenBank/DDBJ databases">
        <title>Permanent draft genome of Rhodopirellula islandicus K833.</title>
        <authorList>
            <person name="Kizina J."/>
            <person name="Richter M."/>
            <person name="Glockner F.O."/>
            <person name="Harder J."/>
        </authorList>
    </citation>
    <scope>NUCLEOTIDE SEQUENCE [LARGE SCALE GENOMIC DNA]</scope>
    <source>
        <strain evidence="2">K833</strain>
    </source>
</reference>
<dbReference type="Proteomes" id="UP000036367">
    <property type="component" value="Unassembled WGS sequence"/>
</dbReference>
<dbReference type="RefSeq" id="WP_047816631.1">
    <property type="nucleotide sequence ID" value="NZ_LECT01000044.1"/>
</dbReference>
<dbReference type="InterPro" id="IPR052567">
    <property type="entry name" value="OP_Dioxygenase"/>
</dbReference>
<name>A0A0J1B865_RHOIS</name>
<dbReference type="STRING" id="595434.RISK_005717"/>
<evidence type="ECO:0000313" key="2">
    <source>
        <dbReference type="EMBL" id="KLU02651.1"/>
    </source>
</evidence>
<evidence type="ECO:0000259" key="1">
    <source>
        <dbReference type="Pfam" id="PF01966"/>
    </source>
</evidence>
<organism evidence="2 3">
    <name type="scientific">Rhodopirellula islandica</name>
    <dbReference type="NCBI Taxonomy" id="595434"/>
    <lineage>
        <taxon>Bacteria</taxon>
        <taxon>Pseudomonadati</taxon>
        <taxon>Planctomycetota</taxon>
        <taxon>Planctomycetia</taxon>
        <taxon>Pirellulales</taxon>
        <taxon>Pirellulaceae</taxon>
        <taxon>Rhodopirellula</taxon>
    </lineage>
</organism>
<dbReference type="PATRIC" id="fig|595434.4.peg.5429"/>
<dbReference type="SUPFAM" id="SSF109604">
    <property type="entry name" value="HD-domain/PDEase-like"/>
    <property type="match status" value="1"/>
</dbReference>
<dbReference type="InterPro" id="IPR003607">
    <property type="entry name" value="HD/PDEase_dom"/>
</dbReference>
<keyword evidence="3" id="KW-1185">Reference proteome</keyword>
<proteinExistence type="predicted"/>
<dbReference type="CDD" id="cd00077">
    <property type="entry name" value="HDc"/>
    <property type="match status" value="1"/>
</dbReference>
<protein>
    <recommendedName>
        <fullName evidence="1">HD domain-containing protein</fullName>
    </recommendedName>
</protein>